<gene>
    <name evidence="4" type="primary">LOC114591997</name>
</gene>
<dbReference type="Ensembl" id="ENSPMRT00000000606.1">
    <property type="protein sequence ID" value="ENSPMRP00000000578.1"/>
    <property type="gene ID" value="ENSPMRG00000000434.1"/>
</dbReference>
<evidence type="ECO:0000256" key="1">
    <source>
        <dbReference type="SAM" id="MobiDB-lite"/>
    </source>
</evidence>
<feature type="signal peptide" evidence="3">
    <location>
        <begin position="1"/>
        <end position="24"/>
    </location>
</feature>
<evidence type="ECO:0000313" key="5">
    <source>
        <dbReference type="Proteomes" id="UP000472272"/>
    </source>
</evidence>
<keyword evidence="2" id="KW-0812">Transmembrane</keyword>
<reference evidence="4 5" key="1">
    <citation type="journal article" date="2019" name="Proc. Natl. Acad. Sci. U.S.A.">
        <title>Regulatory changes in pterin and carotenoid genes underlie balanced color polymorphisms in the wall lizard.</title>
        <authorList>
            <person name="Andrade P."/>
            <person name="Pinho C."/>
            <person name="Perez I de Lanuza G."/>
            <person name="Afonso S."/>
            <person name="Brejcha J."/>
            <person name="Rubin C.J."/>
            <person name="Wallerman O."/>
            <person name="Pereira P."/>
            <person name="Sabatino S.J."/>
            <person name="Bellati A."/>
            <person name="Pellitteri-Rosa D."/>
            <person name="Bosakova Z."/>
            <person name="Bunikis I."/>
            <person name="Carretero M.A."/>
            <person name="Feiner N."/>
            <person name="Marsik P."/>
            <person name="Pauperio F."/>
            <person name="Salvi D."/>
            <person name="Soler L."/>
            <person name="While G.M."/>
            <person name="Uller T."/>
            <person name="Font E."/>
            <person name="Andersson L."/>
            <person name="Carneiro M."/>
        </authorList>
    </citation>
    <scope>NUCLEOTIDE SEQUENCE</scope>
</reference>
<dbReference type="PANTHER" id="PTHR23352">
    <property type="entry name" value="NEURAL PROLIFERATION DIFFERENTIATION AND CONTROL PROTEIN-1 NPDC-1 PROTEIN"/>
    <property type="match status" value="1"/>
</dbReference>
<dbReference type="InterPro" id="IPR009635">
    <property type="entry name" value="NPDC1"/>
</dbReference>
<feature type="compositionally biased region" description="Low complexity" evidence="1">
    <location>
        <begin position="125"/>
        <end position="148"/>
    </location>
</feature>
<feature type="chain" id="PRO_5025451677" evidence="3">
    <location>
        <begin position="25"/>
        <end position="316"/>
    </location>
</feature>
<evidence type="ECO:0000313" key="4">
    <source>
        <dbReference type="Ensembl" id="ENSPMRP00000000578.1"/>
    </source>
</evidence>
<keyword evidence="3" id="KW-0732">Signal</keyword>
<keyword evidence="2" id="KW-1133">Transmembrane helix</keyword>
<dbReference type="GO" id="GO:0016020">
    <property type="term" value="C:membrane"/>
    <property type="evidence" value="ECO:0007669"/>
    <property type="project" value="InterPro"/>
</dbReference>
<dbReference type="KEGG" id="pmua:114591997"/>
<dbReference type="GeneTree" id="ENSGT00440000038604"/>
<dbReference type="Proteomes" id="UP000472272">
    <property type="component" value="Chromosome 2"/>
</dbReference>
<dbReference type="PANTHER" id="PTHR23352:SF3">
    <property type="entry name" value="NEURAL PROLIFERATION DIFFERENTIATION AND CONTROL PROTEIN 1 ISOFORM X1"/>
    <property type="match status" value="1"/>
</dbReference>
<dbReference type="OMA" id="LCPARYK"/>
<reference evidence="4" key="3">
    <citation type="submission" date="2025-09" db="UniProtKB">
        <authorList>
            <consortium name="Ensembl"/>
        </authorList>
    </citation>
    <scope>IDENTIFICATION</scope>
</reference>
<reference evidence="4" key="2">
    <citation type="submission" date="2025-08" db="UniProtKB">
        <authorList>
            <consortium name="Ensembl"/>
        </authorList>
    </citation>
    <scope>IDENTIFICATION</scope>
</reference>
<proteinExistence type="predicted"/>
<dbReference type="OrthoDB" id="6270617at2759"/>
<accession>A0A670HLR1</accession>
<dbReference type="RefSeq" id="XP_028575623.1">
    <property type="nucleotide sequence ID" value="XM_028719790.1"/>
</dbReference>
<protein>
    <submittedName>
        <fullName evidence="4">Neural proliferation differentiation and control protein 1-like</fullName>
    </submittedName>
</protein>
<dbReference type="GeneID" id="114591997"/>
<name>A0A670HLR1_PODMU</name>
<evidence type="ECO:0000256" key="2">
    <source>
        <dbReference type="SAM" id="Phobius"/>
    </source>
</evidence>
<feature type="region of interest" description="Disordered" evidence="1">
    <location>
        <begin position="104"/>
        <end position="161"/>
    </location>
</feature>
<dbReference type="Pfam" id="PF06809">
    <property type="entry name" value="NPDC1"/>
    <property type="match status" value="2"/>
</dbReference>
<keyword evidence="5" id="KW-1185">Reference proteome</keyword>
<feature type="transmembrane region" description="Helical" evidence="2">
    <location>
        <begin position="182"/>
        <end position="209"/>
    </location>
</feature>
<sequence>MQGKAIRWLGFFAALIATGANWEADPLCPAKYKVNCLLRQRLGCGPEGAPTCGPCFPNYEEDSSGNCVQKKAPKQESKTKGQKKPKDLLALILSLLAKHEKGLKPSDMETTWPGSMEGFEPPSSPTSFPTSFPPNASYSVSGSPASSESYEDTPVSATTPPTRVKVDFKQRSRPPATSLNKAVSLTLVVMCTVTGVSGLVVAAMCWYRLQKEVHLTQKMAYAGSRGNQYRYHQPSAYMDSRLAQSCQVHHYQHQKKLLTTTSQDREAPKPVEQLSTESETENGDYTVYECPGLAPSGEMEIHNPLFDTSTLNRCPP</sequence>
<dbReference type="AlphaFoldDB" id="A0A670HLR1"/>
<feature type="region of interest" description="Disordered" evidence="1">
    <location>
        <begin position="257"/>
        <end position="280"/>
    </location>
</feature>
<evidence type="ECO:0000256" key="3">
    <source>
        <dbReference type="SAM" id="SignalP"/>
    </source>
</evidence>
<organism evidence="4 5">
    <name type="scientific">Podarcis muralis</name>
    <name type="common">Wall lizard</name>
    <name type="synonym">Lacerta muralis</name>
    <dbReference type="NCBI Taxonomy" id="64176"/>
    <lineage>
        <taxon>Eukaryota</taxon>
        <taxon>Metazoa</taxon>
        <taxon>Chordata</taxon>
        <taxon>Craniata</taxon>
        <taxon>Vertebrata</taxon>
        <taxon>Euteleostomi</taxon>
        <taxon>Lepidosauria</taxon>
        <taxon>Squamata</taxon>
        <taxon>Bifurcata</taxon>
        <taxon>Unidentata</taxon>
        <taxon>Episquamata</taxon>
        <taxon>Laterata</taxon>
        <taxon>Lacertibaenia</taxon>
        <taxon>Lacertidae</taxon>
        <taxon>Podarcis</taxon>
    </lineage>
</organism>
<keyword evidence="2" id="KW-0472">Membrane</keyword>